<evidence type="ECO:0000256" key="1">
    <source>
        <dbReference type="SAM" id="MobiDB-lite"/>
    </source>
</evidence>
<dbReference type="Proteomes" id="UP001233271">
    <property type="component" value="Chromosome 2"/>
</dbReference>
<sequence>MPPKRKAASVSSSSSAKRRRASSTLSPPELEPETQPEPVPRVAGFDDYRINLTKGDVLYIPNFVSESESQGWYEALAALPTWHHPTLRVYNRDHEIPKERRVKTGRISLTFRQIE</sequence>
<dbReference type="GeneID" id="85493512"/>
<proteinExistence type="predicted"/>
<name>A0AA48IEC4_9TREE</name>
<feature type="region of interest" description="Disordered" evidence="1">
    <location>
        <begin position="1"/>
        <end position="43"/>
    </location>
</feature>
<keyword evidence="3" id="KW-1185">Reference proteome</keyword>
<dbReference type="EMBL" id="AP028213">
    <property type="protein sequence ID" value="BEI89641.1"/>
    <property type="molecule type" value="Genomic_DNA"/>
</dbReference>
<protein>
    <submittedName>
        <fullName evidence="2">Uncharacterized protein</fullName>
    </submittedName>
</protein>
<gene>
    <name evidence="2" type="ORF">CcaverHIS019_0210030</name>
</gene>
<evidence type="ECO:0000313" key="3">
    <source>
        <dbReference type="Proteomes" id="UP001233271"/>
    </source>
</evidence>
<organism evidence="2 3">
    <name type="scientific">Cutaneotrichosporon cavernicola</name>
    <dbReference type="NCBI Taxonomy" id="279322"/>
    <lineage>
        <taxon>Eukaryota</taxon>
        <taxon>Fungi</taxon>
        <taxon>Dikarya</taxon>
        <taxon>Basidiomycota</taxon>
        <taxon>Agaricomycotina</taxon>
        <taxon>Tremellomycetes</taxon>
        <taxon>Trichosporonales</taxon>
        <taxon>Trichosporonaceae</taxon>
        <taxon>Cutaneotrichosporon</taxon>
    </lineage>
</organism>
<accession>A0AA48IEC4</accession>
<dbReference type="RefSeq" id="XP_060454907.1">
    <property type="nucleotide sequence ID" value="XM_060598077.1"/>
</dbReference>
<reference evidence="2" key="1">
    <citation type="journal article" date="2023" name="BMC Genomics">
        <title>Chromosome-level genome assemblies of Cutaneotrichosporon spp. (Trichosporonales, Basidiomycota) reveal imbalanced evolution between nucleotide sequences and chromosome synteny.</title>
        <authorList>
            <person name="Kobayashi Y."/>
            <person name="Kayamori A."/>
            <person name="Aoki K."/>
            <person name="Shiwa Y."/>
            <person name="Matsutani M."/>
            <person name="Fujita N."/>
            <person name="Sugita T."/>
            <person name="Iwasaki W."/>
            <person name="Tanaka N."/>
            <person name="Takashima M."/>
        </authorList>
    </citation>
    <scope>NUCLEOTIDE SEQUENCE</scope>
    <source>
        <strain evidence="2">HIS019</strain>
    </source>
</reference>
<dbReference type="AlphaFoldDB" id="A0AA48IEC4"/>
<evidence type="ECO:0000313" key="2">
    <source>
        <dbReference type="EMBL" id="BEI89641.1"/>
    </source>
</evidence>
<dbReference type="KEGG" id="ccac:CcaHIS019_0210030"/>